<dbReference type="GO" id="GO:0006355">
    <property type="term" value="P:regulation of DNA-templated transcription"/>
    <property type="evidence" value="ECO:0007669"/>
    <property type="project" value="InterPro"/>
</dbReference>
<dbReference type="InterPro" id="IPR011990">
    <property type="entry name" value="TPR-like_helical_dom_sf"/>
</dbReference>
<dbReference type="OrthoDB" id="9807521at2"/>
<gene>
    <name evidence="1" type="ORF">ANTHELSMS3_01833</name>
</gene>
<dbReference type="KEGG" id="aht:ANTHELSMS3_01833"/>
<accession>A0A222E2X5</accession>
<sequence>MNQTHANKITISVLGPFQVRDGDGVVLPLKGAKNQALLAMLALSPDMSRPRRWLEDKLWSTFGPEQASANLRQALSKLRSALGPSADTLCADRSSVSLDPRGVTVDLLEEVVPEDDRIELLQGIDVRDPEFEDWLRQERAALLSKLAKASPSDSRGILINCRALTEDPGRERMLGEVLSNQIGENIAEQVRAWRQSECDGPLPEGAPTSDVQVSTQLIPNGDGGHALFIKATHQPSARILYSKLQQLDRLEDILTAEIAVSRTVFEAADQIIGKLPHVLEKDRPETRSTALSRLGLYRMFSFEKDALREAYGLMDQAFKRDQNGIYLAWASMIRLTQMIEMAEADQQPLLDEAVELHYRAMELAPDNVLVHAIVSKVRGTALGDTAGVLDLAQNAVERNPASAFAWKSLSEALILSGDLDGAFTASARACLIARTSPFKHFWDTGHCIVAVACNRPQEAIEAGEAAVRSAPLSRPAHRHLLALYALEGQLDKAQAVAEKLAKIEPGFSLDRLVNDDSYPVRTLRNKGMLEPIRALL</sequence>
<dbReference type="Proteomes" id="UP000203589">
    <property type="component" value="Chromosome"/>
</dbReference>
<organism evidence="1 2">
    <name type="scientific">Antarctobacter heliothermus</name>
    <dbReference type="NCBI Taxonomy" id="74033"/>
    <lineage>
        <taxon>Bacteria</taxon>
        <taxon>Pseudomonadati</taxon>
        <taxon>Pseudomonadota</taxon>
        <taxon>Alphaproteobacteria</taxon>
        <taxon>Rhodobacterales</taxon>
        <taxon>Roseobacteraceae</taxon>
        <taxon>Antarctobacter</taxon>
    </lineage>
</organism>
<dbReference type="SUPFAM" id="SSF48452">
    <property type="entry name" value="TPR-like"/>
    <property type="match status" value="1"/>
</dbReference>
<evidence type="ECO:0000313" key="1">
    <source>
        <dbReference type="EMBL" id="ASP20520.1"/>
    </source>
</evidence>
<dbReference type="RefSeq" id="WP_094034581.1">
    <property type="nucleotide sequence ID" value="NZ_CP022540.1"/>
</dbReference>
<dbReference type="EMBL" id="CP022540">
    <property type="protein sequence ID" value="ASP20520.1"/>
    <property type="molecule type" value="Genomic_DNA"/>
</dbReference>
<reference evidence="1 2" key="1">
    <citation type="submission" date="2017-07" db="EMBL/GenBank/DDBJ databases">
        <title>Genome Sequence of Antarctobacter heliothermus Strain SMS3 Isolated from a culture of the Diatom Skeletonema marinoi.</title>
        <authorList>
            <person name="Topel M."/>
            <person name="Pinder M.I.M."/>
            <person name="Johansson O.N."/>
            <person name="Kourtchenko O."/>
            <person name="Godhe A."/>
            <person name="Clarke A.K."/>
        </authorList>
    </citation>
    <scope>NUCLEOTIDE SEQUENCE [LARGE SCALE GENOMIC DNA]</scope>
    <source>
        <strain evidence="1 2">SMS3</strain>
    </source>
</reference>
<dbReference type="SUPFAM" id="SSF46894">
    <property type="entry name" value="C-terminal effector domain of the bipartite response regulators"/>
    <property type="match status" value="1"/>
</dbReference>
<dbReference type="InterPro" id="IPR051677">
    <property type="entry name" value="AfsR-DnrI-RedD_regulator"/>
</dbReference>
<dbReference type="GO" id="GO:0003677">
    <property type="term" value="F:DNA binding"/>
    <property type="evidence" value="ECO:0007669"/>
    <property type="project" value="InterPro"/>
</dbReference>
<evidence type="ECO:0000313" key="2">
    <source>
        <dbReference type="Proteomes" id="UP000203589"/>
    </source>
</evidence>
<name>A0A222E2X5_9RHOB</name>
<dbReference type="AlphaFoldDB" id="A0A222E2X5"/>
<dbReference type="Gene3D" id="1.25.40.10">
    <property type="entry name" value="Tetratricopeptide repeat domain"/>
    <property type="match status" value="2"/>
</dbReference>
<dbReference type="PANTHER" id="PTHR35807">
    <property type="entry name" value="TRANSCRIPTIONAL REGULATOR REDD-RELATED"/>
    <property type="match status" value="1"/>
</dbReference>
<keyword evidence="2" id="KW-1185">Reference proteome</keyword>
<dbReference type="InterPro" id="IPR036388">
    <property type="entry name" value="WH-like_DNA-bd_sf"/>
</dbReference>
<dbReference type="InterPro" id="IPR016032">
    <property type="entry name" value="Sig_transdc_resp-reg_C-effctor"/>
</dbReference>
<protein>
    <submittedName>
        <fullName evidence="1">SARP family transcriptional regulator</fullName>
    </submittedName>
</protein>
<proteinExistence type="predicted"/>
<dbReference type="Gene3D" id="1.10.10.10">
    <property type="entry name" value="Winged helix-like DNA-binding domain superfamily/Winged helix DNA-binding domain"/>
    <property type="match status" value="1"/>
</dbReference>